<feature type="non-terminal residue" evidence="2">
    <location>
        <position position="1"/>
    </location>
</feature>
<accession>A0A484AR34</accession>
<proteinExistence type="predicted"/>
<evidence type="ECO:0000313" key="2">
    <source>
        <dbReference type="EMBL" id="TDG39009.1"/>
    </source>
</evidence>
<evidence type="ECO:0000256" key="1">
    <source>
        <dbReference type="SAM" id="MobiDB-lite"/>
    </source>
</evidence>
<feature type="region of interest" description="Disordered" evidence="1">
    <location>
        <begin position="58"/>
        <end position="83"/>
    </location>
</feature>
<dbReference type="Proteomes" id="UP000295192">
    <property type="component" value="Unassembled WGS sequence"/>
</dbReference>
<keyword evidence="3" id="KW-1185">Reference proteome</keyword>
<name>A0A484AR34_DRONA</name>
<dbReference type="AlphaFoldDB" id="A0A484AR34"/>
<evidence type="ECO:0000313" key="3">
    <source>
        <dbReference type="Proteomes" id="UP000295192"/>
    </source>
</evidence>
<sequence length="83" mass="8776">IFKNLSIHEKATPRRQRGSSSSKRNLVKLVLGLTKSTAPMLFLSLLLLAVLLTFAAPASSAPSGKRHTSNDLCANKMSPSAAG</sequence>
<dbReference type="EMBL" id="LSRL02001480">
    <property type="protein sequence ID" value="TDG39009.1"/>
    <property type="molecule type" value="Genomic_DNA"/>
</dbReference>
<reference evidence="2 3" key="1">
    <citation type="journal article" date="2019" name="J. Hered.">
        <title>An Improved Genome Assembly for Drosophila navojoa, the Basal Species in the mojavensis Cluster.</title>
        <authorList>
            <person name="Vanderlinde T."/>
            <person name="Dupim E.G."/>
            <person name="Nazario-Yepiz N.O."/>
            <person name="Carvalho A.B."/>
        </authorList>
    </citation>
    <scope>NUCLEOTIDE SEQUENCE [LARGE SCALE GENOMIC DNA]</scope>
    <source>
        <strain evidence="2">Navoj_Jal97</strain>
        <tissue evidence="2">Whole organism</tissue>
    </source>
</reference>
<protein>
    <submittedName>
        <fullName evidence="2">Uncharacterized protein</fullName>
    </submittedName>
</protein>
<gene>
    <name evidence="2" type="ORF">AWZ03_014569</name>
</gene>
<comment type="caution">
    <text evidence="2">The sequence shown here is derived from an EMBL/GenBank/DDBJ whole genome shotgun (WGS) entry which is preliminary data.</text>
</comment>
<organism evidence="2 3">
    <name type="scientific">Drosophila navojoa</name>
    <name type="common">Fruit fly</name>
    <dbReference type="NCBI Taxonomy" id="7232"/>
    <lineage>
        <taxon>Eukaryota</taxon>
        <taxon>Metazoa</taxon>
        <taxon>Ecdysozoa</taxon>
        <taxon>Arthropoda</taxon>
        <taxon>Hexapoda</taxon>
        <taxon>Insecta</taxon>
        <taxon>Pterygota</taxon>
        <taxon>Neoptera</taxon>
        <taxon>Endopterygota</taxon>
        <taxon>Diptera</taxon>
        <taxon>Brachycera</taxon>
        <taxon>Muscomorpha</taxon>
        <taxon>Ephydroidea</taxon>
        <taxon>Drosophilidae</taxon>
        <taxon>Drosophila</taxon>
    </lineage>
</organism>